<proteinExistence type="predicted"/>
<organism evidence="2 3">
    <name type="scientific">Elysia crispata</name>
    <name type="common">lettuce slug</name>
    <dbReference type="NCBI Taxonomy" id="231223"/>
    <lineage>
        <taxon>Eukaryota</taxon>
        <taxon>Metazoa</taxon>
        <taxon>Spiralia</taxon>
        <taxon>Lophotrochozoa</taxon>
        <taxon>Mollusca</taxon>
        <taxon>Gastropoda</taxon>
        <taxon>Heterobranchia</taxon>
        <taxon>Euthyneura</taxon>
        <taxon>Panpulmonata</taxon>
        <taxon>Sacoglossa</taxon>
        <taxon>Placobranchoidea</taxon>
        <taxon>Plakobranchidae</taxon>
        <taxon>Elysia</taxon>
    </lineage>
</organism>
<dbReference type="PANTHER" id="PTHR46599:SF3">
    <property type="entry name" value="PIGGYBAC TRANSPOSABLE ELEMENT-DERIVED PROTEIN 4"/>
    <property type="match status" value="1"/>
</dbReference>
<dbReference type="Pfam" id="PF13843">
    <property type="entry name" value="DDE_Tnp_1_7"/>
    <property type="match status" value="1"/>
</dbReference>
<protein>
    <recommendedName>
        <fullName evidence="1">PiggyBac transposable element-derived protein domain-containing protein</fullName>
    </recommendedName>
</protein>
<accession>A0AAE0Z1G8</accession>
<dbReference type="PANTHER" id="PTHR46599">
    <property type="entry name" value="PIGGYBAC TRANSPOSABLE ELEMENT-DERIVED PROTEIN 4"/>
    <property type="match status" value="1"/>
</dbReference>
<keyword evidence="3" id="KW-1185">Reference proteome</keyword>
<sequence length="129" mass="14785">MCGAWERGCSVCSACCSLLGSTGWAGFSIIHWCQDVQLDLEVEQGEANWANYMSDWLTDLTDFPIVPPFTGNPWLQHFMSVYSLEQNLCIDEAMCPWRGRSLMRVYMRDKPTKWGIKFYELCESSSGYV</sequence>
<feature type="domain" description="PiggyBac transposable element-derived protein" evidence="1">
    <location>
        <begin position="74"/>
        <end position="129"/>
    </location>
</feature>
<dbReference type="Proteomes" id="UP001283361">
    <property type="component" value="Unassembled WGS sequence"/>
</dbReference>
<gene>
    <name evidence="2" type="ORF">RRG08_022806</name>
</gene>
<dbReference type="AlphaFoldDB" id="A0AAE0Z1G8"/>
<dbReference type="InterPro" id="IPR029526">
    <property type="entry name" value="PGBD"/>
</dbReference>
<evidence type="ECO:0000313" key="3">
    <source>
        <dbReference type="Proteomes" id="UP001283361"/>
    </source>
</evidence>
<name>A0AAE0Z1G8_9GAST</name>
<evidence type="ECO:0000259" key="1">
    <source>
        <dbReference type="Pfam" id="PF13843"/>
    </source>
</evidence>
<reference evidence="2" key="1">
    <citation type="journal article" date="2023" name="G3 (Bethesda)">
        <title>A reference genome for the long-term kleptoplast-retaining sea slug Elysia crispata morphotype clarki.</title>
        <authorList>
            <person name="Eastman K.E."/>
            <person name="Pendleton A.L."/>
            <person name="Shaikh M.A."/>
            <person name="Suttiyut T."/>
            <person name="Ogas R."/>
            <person name="Tomko P."/>
            <person name="Gavelis G."/>
            <person name="Widhalm J.R."/>
            <person name="Wisecaver J.H."/>
        </authorList>
    </citation>
    <scope>NUCLEOTIDE SEQUENCE</scope>
    <source>
        <strain evidence="2">ECLA1</strain>
    </source>
</reference>
<evidence type="ECO:0000313" key="2">
    <source>
        <dbReference type="EMBL" id="KAK3760521.1"/>
    </source>
</evidence>
<dbReference type="EMBL" id="JAWDGP010004972">
    <property type="protein sequence ID" value="KAK3760521.1"/>
    <property type="molecule type" value="Genomic_DNA"/>
</dbReference>
<comment type="caution">
    <text evidence="2">The sequence shown here is derived from an EMBL/GenBank/DDBJ whole genome shotgun (WGS) entry which is preliminary data.</text>
</comment>